<reference evidence="1 2" key="1">
    <citation type="submission" date="2018-03" db="EMBL/GenBank/DDBJ databases">
        <title>The draft genome of Mesorhizobium sp. 6GN-30.</title>
        <authorList>
            <person name="Liu L."/>
            <person name="Li L."/>
            <person name="Wang T."/>
            <person name="Zhang X."/>
            <person name="Liang L."/>
        </authorList>
    </citation>
    <scope>NUCLEOTIDE SEQUENCE [LARGE SCALE GENOMIC DNA]</scope>
    <source>
        <strain evidence="1 2">6GN30</strain>
    </source>
</reference>
<organism evidence="1 2">
    <name type="scientific">Kumtagia ephedrae</name>
    <dbReference type="NCBI Taxonomy" id="2116701"/>
    <lineage>
        <taxon>Bacteria</taxon>
        <taxon>Pseudomonadati</taxon>
        <taxon>Pseudomonadota</taxon>
        <taxon>Alphaproteobacteria</taxon>
        <taxon>Hyphomicrobiales</taxon>
        <taxon>Phyllobacteriaceae</taxon>
        <taxon>Kumtagia</taxon>
    </lineage>
</organism>
<keyword evidence="2" id="KW-1185">Reference proteome</keyword>
<sequence>MRLNCELSLWDLADPSAAAQAAIEVYGPDAATAAAHCALAAHFDGRDADYRFWCKVFAHLEGRRPAGEPGRWLHRSDLN</sequence>
<evidence type="ECO:0000313" key="1">
    <source>
        <dbReference type="EMBL" id="PSJ64544.1"/>
    </source>
</evidence>
<dbReference type="OrthoDB" id="8100448at2"/>
<dbReference type="Proteomes" id="UP000241229">
    <property type="component" value="Unassembled WGS sequence"/>
</dbReference>
<proteinExistence type="predicted"/>
<protein>
    <submittedName>
        <fullName evidence="1">Uncharacterized protein</fullName>
    </submittedName>
</protein>
<evidence type="ECO:0000313" key="2">
    <source>
        <dbReference type="Proteomes" id="UP000241229"/>
    </source>
</evidence>
<comment type="caution">
    <text evidence="1">The sequence shown here is derived from an EMBL/GenBank/DDBJ whole genome shotgun (WGS) entry which is preliminary data.</text>
</comment>
<accession>A0A2P7SPV4</accession>
<dbReference type="EMBL" id="PXYK01000004">
    <property type="protein sequence ID" value="PSJ64544.1"/>
    <property type="molecule type" value="Genomic_DNA"/>
</dbReference>
<gene>
    <name evidence="1" type="ORF">C7I84_05980</name>
</gene>
<dbReference type="AlphaFoldDB" id="A0A2P7SPV4"/>
<name>A0A2P7SPV4_9HYPH</name>